<dbReference type="SUPFAM" id="SSF48498">
    <property type="entry name" value="Tetracyclin repressor-like, C-terminal domain"/>
    <property type="match status" value="1"/>
</dbReference>
<name>A0A3M5KCU3_PSESX</name>
<dbReference type="PROSITE" id="PS00356">
    <property type="entry name" value="HTH_LACI_1"/>
    <property type="match status" value="1"/>
</dbReference>
<gene>
    <name evidence="1" type="ORF">ALP48_02558</name>
</gene>
<dbReference type="AlphaFoldDB" id="A0A3M5KCU3"/>
<dbReference type="Proteomes" id="UP000268096">
    <property type="component" value="Unassembled WGS sequence"/>
</dbReference>
<evidence type="ECO:0000313" key="1">
    <source>
        <dbReference type="EMBL" id="RMT41699.1"/>
    </source>
</evidence>
<organism evidence="1 2">
    <name type="scientific">Pseudomonas syringae pv. solidagae</name>
    <dbReference type="NCBI Taxonomy" id="264458"/>
    <lineage>
        <taxon>Bacteria</taxon>
        <taxon>Pseudomonadati</taxon>
        <taxon>Pseudomonadota</taxon>
        <taxon>Gammaproteobacteria</taxon>
        <taxon>Pseudomonadales</taxon>
        <taxon>Pseudomonadaceae</taxon>
        <taxon>Pseudomonas</taxon>
        <taxon>Pseudomonas syringae</taxon>
    </lineage>
</organism>
<dbReference type="SUPFAM" id="SSF46689">
    <property type="entry name" value="Homeodomain-like"/>
    <property type="match status" value="1"/>
</dbReference>
<accession>A0A3M5KCU3</accession>
<protein>
    <submittedName>
        <fullName evidence="1">Transcriptional regulator, LacI family</fullName>
    </submittedName>
</protein>
<evidence type="ECO:0000313" key="2">
    <source>
        <dbReference type="Proteomes" id="UP000268096"/>
    </source>
</evidence>
<dbReference type="InterPro" id="IPR009057">
    <property type="entry name" value="Homeodomain-like_sf"/>
</dbReference>
<dbReference type="EMBL" id="RBTH01000301">
    <property type="protein sequence ID" value="RMT41699.1"/>
    <property type="molecule type" value="Genomic_DNA"/>
</dbReference>
<comment type="caution">
    <text evidence="1">The sequence shown here is derived from an EMBL/GenBank/DDBJ whole genome shotgun (WGS) entry which is preliminary data.</text>
</comment>
<reference evidence="1 2" key="1">
    <citation type="submission" date="2018-08" db="EMBL/GenBank/DDBJ databases">
        <title>Recombination of ecologically and evolutionarily significant loci maintains genetic cohesion in the Pseudomonas syringae species complex.</title>
        <authorList>
            <person name="Dillon M."/>
            <person name="Thakur S."/>
            <person name="Almeida R.N.D."/>
            <person name="Weir B.S."/>
            <person name="Guttman D.S."/>
        </authorList>
    </citation>
    <scope>NUCLEOTIDE SEQUENCE [LARGE SCALE GENOMIC DNA]</scope>
    <source>
        <strain evidence="1 2">ICMP 16926</strain>
    </source>
</reference>
<dbReference type="FunFam" id="1.10.357.10:FF:000022">
    <property type="entry name" value="Transcriptional regulator NfxB"/>
    <property type="match status" value="1"/>
</dbReference>
<dbReference type="Gene3D" id="1.10.357.10">
    <property type="entry name" value="Tetracycline Repressor, domain 2"/>
    <property type="match status" value="1"/>
</dbReference>
<dbReference type="InterPro" id="IPR036271">
    <property type="entry name" value="Tet_transcr_reg_TetR-rel_C_sf"/>
</dbReference>
<proteinExistence type="predicted"/>
<sequence length="196" mass="21752">MRRLPLRRVEDVPMELPADDKFLKALAVALVDHSNGTLKDIAQAAGVSKATLNRFCGTRANLVELLLNHASDLMNQMVADADLQHAPPLEALQRLVDNHLMHREMLVFLVFQWRPDSLDESSGGRRWLPYSDALDAFFLRGQREGLFRIDVGAAVLTEMFAALLSGMVDAERRGRVARVGMGALVTQFFLQGAAAR</sequence>